<keyword evidence="2" id="KW-1185">Reference proteome</keyword>
<protein>
    <recommendedName>
        <fullName evidence="3">LysM domain-containing protein</fullName>
    </recommendedName>
</protein>
<accession>A0A835SXH2</accession>
<organism evidence="1 2">
    <name type="scientific">Chlamydomonas incerta</name>
    <dbReference type="NCBI Taxonomy" id="51695"/>
    <lineage>
        <taxon>Eukaryota</taxon>
        <taxon>Viridiplantae</taxon>
        <taxon>Chlorophyta</taxon>
        <taxon>core chlorophytes</taxon>
        <taxon>Chlorophyceae</taxon>
        <taxon>CS clade</taxon>
        <taxon>Chlamydomonadales</taxon>
        <taxon>Chlamydomonadaceae</taxon>
        <taxon>Chlamydomonas</taxon>
    </lineage>
</organism>
<dbReference type="Proteomes" id="UP000650467">
    <property type="component" value="Unassembled WGS sequence"/>
</dbReference>
<proteinExistence type="predicted"/>
<dbReference type="EMBL" id="JAEHOC010000035">
    <property type="protein sequence ID" value="KAG2428315.1"/>
    <property type="molecule type" value="Genomic_DNA"/>
</dbReference>
<reference evidence="1" key="1">
    <citation type="journal article" date="2020" name="bioRxiv">
        <title>Comparative genomics of Chlamydomonas.</title>
        <authorList>
            <person name="Craig R.J."/>
            <person name="Hasan A.R."/>
            <person name="Ness R.W."/>
            <person name="Keightley P.D."/>
        </authorList>
    </citation>
    <scope>NUCLEOTIDE SEQUENCE</scope>
    <source>
        <strain evidence="1">SAG 7.73</strain>
    </source>
</reference>
<sequence length="218" mass="23225">MWRYARLGAITTRTLICSDGSVVRLDVSDDDMPVNINNKDYKYMGTEWTESGCAGGYDLVDPTLGLAAYDNTTLQLPQRCAATALQPPVSTIAAVCSRRWPLPNTTVTGSETCGGVASSNRLTLRYLNEINAGLCPTAATRVEKGMRLCIQPPSSVAAAATKGHHRRAVLSSWTDDVIQHPALMMMSGNDPGSSRARMLLSATAAITFPFSVGVAVAT</sequence>
<name>A0A835SXH2_CHLIN</name>
<evidence type="ECO:0000313" key="2">
    <source>
        <dbReference type="Proteomes" id="UP000650467"/>
    </source>
</evidence>
<dbReference type="AlphaFoldDB" id="A0A835SXH2"/>
<gene>
    <name evidence="1" type="ORF">HXX76_010463</name>
</gene>
<evidence type="ECO:0008006" key="3">
    <source>
        <dbReference type="Google" id="ProtNLM"/>
    </source>
</evidence>
<comment type="caution">
    <text evidence="1">The sequence shown here is derived from an EMBL/GenBank/DDBJ whole genome shotgun (WGS) entry which is preliminary data.</text>
</comment>
<evidence type="ECO:0000313" key="1">
    <source>
        <dbReference type="EMBL" id="KAG2428315.1"/>
    </source>
</evidence>